<protein>
    <recommendedName>
        <fullName evidence="3">Lipoprotein</fullName>
    </recommendedName>
</protein>
<comment type="caution">
    <text evidence="1">The sequence shown here is derived from an EMBL/GenBank/DDBJ whole genome shotgun (WGS) entry which is preliminary data.</text>
</comment>
<proteinExistence type="predicted"/>
<reference evidence="1" key="1">
    <citation type="submission" date="2020-10" db="EMBL/GenBank/DDBJ databases">
        <authorList>
            <person name="Gilroy R."/>
        </authorList>
    </citation>
    <scope>NUCLEOTIDE SEQUENCE</scope>
    <source>
        <strain evidence="1">CHK147-3167</strain>
    </source>
</reference>
<dbReference type="AlphaFoldDB" id="A0A9D1CYX6"/>
<dbReference type="EMBL" id="DVFV01000096">
    <property type="protein sequence ID" value="HIQ91069.1"/>
    <property type="molecule type" value="Genomic_DNA"/>
</dbReference>
<gene>
    <name evidence="1" type="ORF">IAB27_05560</name>
</gene>
<reference evidence="1" key="2">
    <citation type="journal article" date="2021" name="PeerJ">
        <title>Extensive microbial diversity within the chicken gut microbiome revealed by metagenomics and culture.</title>
        <authorList>
            <person name="Gilroy R."/>
            <person name="Ravi A."/>
            <person name="Getino M."/>
            <person name="Pursley I."/>
            <person name="Horton D.L."/>
            <person name="Alikhan N.F."/>
            <person name="Baker D."/>
            <person name="Gharbi K."/>
            <person name="Hall N."/>
            <person name="Watson M."/>
            <person name="Adriaenssens E.M."/>
            <person name="Foster-Nyarko E."/>
            <person name="Jarju S."/>
            <person name="Secka A."/>
            <person name="Antonio M."/>
            <person name="Oren A."/>
            <person name="Chaudhuri R.R."/>
            <person name="La Ragione R."/>
            <person name="Hildebrand F."/>
            <person name="Pallen M.J."/>
        </authorList>
    </citation>
    <scope>NUCLEOTIDE SEQUENCE</scope>
    <source>
        <strain evidence="1">CHK147-3167</strain>
    </source>
</reference>
<evidence type="ECO:0000313" key="2">
    <source>
        <dbReference type="Proteomes" id="UP000886786"/>
    </source>
</evidence>
<sequence>MKKKKRLSIRKITIFLLLLVVVIGGCVLAFNKVSSGKKTTKEVQDVDSIEGYNYTLKDNATKYYKSLFEELKKTLEADDIDEEKYAELVAQMFVADFFNLDNKISKSDVGGTQFVYSDYVNDFSKYASDSMYKSVESDVYGDRDQDLPVVAKVTVENKGNETYTYGENTDENAYRMSFEIEYDDDLGYQTSGELIIIHNGNKLEVASMSEGSSE</sequence>
<accession>A0A9D1CYX6</accession>
<name>A0A9D1CYX6_9FIRM</name>
<dbReference type="PROSITE" id="PS51257">
    <property type="entry name" value="PROKAR_LIPOPROTEIN"/>
    <property type="match status" value="1"/>
</dbReference>
<organism evidence="1 2">
    <name type="scientific">Candidatus Coprosoma intestinipullorum</name>
    <dbReference type="NCBI Taxonomy" id="2840752"/>
    <lineage>
        <taxon>Bacteria</taxon>
        <taxon>Bacillati</taxon>
        <taxon>Bacillota</taxon>
        <taxon>Bacillota incertae sedis</taxon>
        <taxon>Candidatus Coprosoma</taxon>
    </lineage>
</organism>
<evidence type="ECO:0000313" key="1">
    <source>
        <dbReference type="EMBL" id="HIQ91069.1"/>
    </source>
</evidence>
<evidence type="ECO:0008006" key="3">
    <source>
        <dbReference type="Google" id="ProtNLM"/>
    </source>
</evidence>
<dbReference type="Proteomes" id="UP000886786">
    <property type="component" value="Unassembled WGS sequence"/>
</dbReference>